<dbReference type="InterPro" id="IPR029058">
    <property type="entry name" value="AB_hydrolase_fold"/>
</dbReference>
<organism evidence="4 5">
    <name type="scientific">Grifola frondosa</name>
    <name type="common">Maitake</name>
    <name type="synonym">Polyporus frondosus</name>
    <dbReference type="NCBI Taxonomy" id="5627"/>
    <lineage>
        <taxon>Eukaryota</taxon>
        <taxon>Fungi</taxon>
        <taxon>Dikarya</taxon>
        <taxon>Basidiomycota</taxon>
        <taxon>Agaricomycotina</taxon>
        <taxon>Agaricomycetes</taxon>
        <taxon>Polyporales</taxon>
        <taxon>Grifolaceae</taxon>
        <taxon>Grifola</taxon>
    </lineage>
</organism>
<evidence type="ECO:0000313" key="5">
    <source>
        <dbReference type="Proteomes" id="UP000092993"/>
    </source>
</evidence>
<dbReference type="InterPro" id="IPR013595">
    <property type="entry name" value="Pept_S33_TAP-like_C"/>
</dbReference>
<comment type="caution">
    <text evidence="4">The sequence shown here is derived from an EMBL/GenBank/DDBJ whole genome shotgun (WGS) entry which is preliminary data.</text>
</comment>
<dbReference type="Pfam" id="PF08386">
    <property type="entry name" value="Abhydrolase_4"/>
    <property type="match status" value="1"/>
</dbReference>
<keyword evidence="1" id="KW-1133">Transmembrane helix</keyword>
<proteinExistence type="predicted"/>
<evidence type="ECO:0000259" key="3">
    <source>
        <dbReference type="Pfam" id="PF08386"/>
    </source>
</evidence>
<evidence type="ECO:0000259" key="2">
    <source>
        <dbReference type="Pfam" id="PF00561"/>
    </source>
</evidence>
<feature type="domain" description="Peptidase S33 tripeptidyl aminopeptidase-like C-terminal" evidence="3">
    <location>
        <begin position="261"/>
        <end position="306"/>
    </location>
</feature>
<dbReference type="EMBL" id="LUGG01000001">
    <property type="protein sequence ID" value="OBZ79344.1"/>
    <property type="molecule type" value="Genomic_DNA"/>
</dbReference>
<dbReference type="Proteomes" id="UP000092993">
    <property type="component" value="Unassembled WGS sequence"/>
</dbReference>
<dbReference type="OMA" id="AGYRILC"/>
<sequence>MDCGERHRATVSRSAGPAFLIMTRFVLILQLLPLTSYSYTMREPVFPIPVDNSMETLPEASSLRQIYPEDMFPNGSYAQLPHGRVRYWLLGPEDGTRVVLIHGISTPSIVWKAIAPYLAAHGLRVLVYDLYGKGYSQAPKVKYDATLFITQLALLLQYIGWDNAHIVGFSMGGAIAAGFAAMLPQLVAGKIVFMSSAGLMERVVPKSATRSLIPQYQEIRELQEQWLTGYRTSLQSCFEDGPVRGMSYAFNKLAGLHVGPEKKPLQALVIHGTADATVPYSEGLKISEKIPGAQLITIEGGEHNINMKDGDWQKVSETIVKFIH</sequence>
<dbReference type="PANTHER" id="PTHR43433:SF5">
    <property type="entry name" value="AB HYDROLASE-1 DOMAIN-CONTAINING PROTEIN"/>
    <property type="match status" value="1"/>
</dbReference>
<keyword evidence="1" id="KW-0812">Transmembrane</keyword>
<accession>A0A1C7MWA4</accession>
<feature type="domain" description="AB hydrolase-1" evidence="2">
    <location>
        <begin position="97"/>
        <end position="221"/>
    </location>
</feature>
<evidence type="ECO:0000313" key="4">
    <source>
        <dbReference type="EMBL" id="OBZ79344.1"/>
    </source>
</evidence>
<reference evidence="4 5" key="1">
    <citation type="submission" date="2016-03" db="EMBL/GenBank/DDBJ databases">
        <title>Whole genome sequencing of Grifola frondosa 9006-11.</title>
        <authorList>
            <person name="Min B."/>
            <person name="Park H."/>
            <person name="Kim J.-G."/>
            <person name="Cho H."/>
            <person name="Oh Y.-L."/>
            <person name="Kong W.-S."/>
            <person name="Choi I.-G."/>
        </authorList>
    </citation>
    <scope>NUCLEOTIDE SEQUENCE [LARGE SCALE GENOMIC DNA]</scope>
    <source>
        <strain evidence="4 5">9006-11</strain>
    </source>
</reference>
<dbReference type="InterPro" id="IPR050471">
    <property type="entry name" value="AB_hydrolase"/>
</dbReference>
<dbReference type="Pfam" id="PF00561">
    <property type="entry name" value="Abhydrolase_1"/>
    <property type="match status" value="1"/>
</dbReference>
<feature type="transmembrane region" description="Helical" evidence="1">
    <location>
        <begin position="166"/>
        <end position="193"/>
    </location>
</feature>
<keyword evidence="1" id="KW-0472">Membrane</keyword>
<dbReference type="GO" id="GO:0016740">
    <property type="term" value="F:transferase activity"/>
    <property type="evidence" value="ECO:0007669"/>
    <property type="project" value="UniProtKB-KW"/>
</dbReference>
<protein>
    <submittedName>
        <fullName evidence="4">Dihydrolipoyllysine-residue acetyltransferase component of acetoin cleaving system</fullName>
    </submittedName>
</protein>
<dbReference type="OrthoDB" id="408373at2759"/>
<keyword evidence="5" id="KW-1185">Reference proteome</keyword>
<evidence type="ECO:0000256" key="1">
    <source>
        <dbReference type="SAM" id="Phobius"/>
    </source>
</evidence>
<dbReference type="Gene3D" id="3.40.50.1820">
    <property type="entry name" value="alpha/beta hydrolase"/>
    <property type="match status" value="1"/>
</dbReference>
<dbReference type="AlphaFoldDB" id="A0A1C7MWA4"/>
<dbReference type="STRING" id="5627.A0A1C7MWA4"/>
<dbReference type="SUPFAM" id="SSF53474">
    <property type="entry name" value="alpha/beta-Hydrolases"/>
    <property type="match status" value="1"/>
</dbReference>
<gene>
    <name evidence="4" type="primary">acoC</name>
    <name evidence="4" type="ORF">A0H81_00751</name>
</gene>
<dbReference type="PANTHER" id="PTHR43433">
    <property type="entry name" value="HYDROLASE, ALPHA/BETA FOLD FAMILY PROTEIN"/>
    <property type="match status" value="1"/>
</dbReference>
<keyword evidence="4" id="KW-0808">Transferase</keyword>
<dbReference type="PRINTS" id="PR00111">
    <property type="entry name" value="ABHYDROLASE"/>
</dbReference>
<dbReference type="InterPro" id="IPR000073">
    <property type="entry name" value="AB_hydrolase_1"/>
</dbReference>
<name>A0A1C7MWA4_GRIFR</name>